<dbReference type="RefSeq" id="WP_215918065.1">
    <property type="nucleotide sequence ID" value="NZ_JAHKNI010000005.1"/>
</dbReference>
<keyword evidence="1" id="KW-0547">Nucleotide-binding</keyword>
<keyword evidence="1" id="KW-0067">ATP-binding</keyword>
<dbReference type="SUPFAM" id="SSF52540">
    <property type="entry name" value="P-loop containing nucleoside triphosphate hydrolases"/>
    <property type="match status" value="1"/>
</dbReference>
<organism evidence="1 2">
    <name type="scientific">Nocardia albiluteola</name>
    <dbReference type="NCBI Taxonomy" id="2842303"/>
    <lineage>
        <taxon>Bacteria</taxon>
        <taxon>Bacillati</taxon>
        <taxon>Actinomycetota</taxon>
        <taxon>Actinomycetes</taxon>
        <taxon>Mycobacteriales</taxon>
        <taxon>Nocardiaceae</taxon>
        <taxon>Nocardia</taxon>
    </lineage>
</organism>
<evidence type="ECO:0000313" key="2">
    <source>
        <dbReference type="Proteomes" id="UP000733379"/>
    </source>
</evidence>
<accession>A0ABS6B1I9</accession>
<dbReference type="Gene3D" id="3.40.50.300">
    <property type="entry name" value="P-loop containing nucleotide triphosphate hydrolases"/>
    <property type="match status" value="1"/>
</dbReference>
<gene>
    <name evidence="1" type="ORF">KO481_16615</name>
</gene>
<dbReference type="InterPro" id="IPR027417">
    <property type="entry name" value="P-loop_NTPase"/>
</dbReference>
<keyword evidence="2" id="KW-1185">Reference proteome</keyword>
<dbReference type="Pfam" id="PF13671">
    <property type="entry name" value="AAA_33"/>
    <property type="match status" value="1"/>
</dbReference>
<comment type="caution">
    <text evidence="1">The sequence shown here is derived from an EMBL/GenBank/DDBJ whole genome shotgun (WGS) entry which is preliminary data.</text>
</comment>
<dbReference type="EMBL" id="JAHKNI010000005">
    <property type="protein sequence ID" value="MBU3063145.1"/>
    <property type="molecule type" value="Genomic_DNA"/>
</dbReference>
<reference evidence="1 2" key="1">
    <citation type="submission" date="2021-06" db="EMBL/GenBank/DDBJ databases">
        <title>Actinomycetes sequencing.</title>
        <authorList>
            <person name="Shan Q."/>
        </authorList>
    </citation>
    <scope>NUCLEOTIDE SEQUENCE [LARGE SCALE GENOMIC DNA]</scope>
    <source>
        <strain evidence="1 2">NEAU-G5</strain>
    </source>
</reference>
<dbReference type="GO" id="GO:0005524">
    <property type="term" value="F:ATP binding"/>
    <property type="evidence" value="ECO:0007669"/>
    <property type="project" value="UniProtKB-KW"/>
</dbReference>
<proteinExistence type="predicted"/>
<protein>
    <submittedName>
        <fullName evidence="1">ATP-binding protein</fullName>
    </submittedName>
</protein>
<sequence length="207" mass="21828">MPDHDRGPDAPVLSPAATSALQQCAQRLGRRGVVALCGFPASGKSTAARVLASLADAIILDKDGFVPDLEQAVMHRLTGNRFDRDSDIYHDVVAPHVYAGFVRTGLTVGAKVPVVLDAPFLGSIRHAAAAGICLREHLSAVAGIQDTVPMTTVWLDTSPAQIHTRMTSRGADRDAGKLADWSAYETSVLASGLREIAHSVVDVVLAT</sequence>
<evidence type="ECO:0000313" key="1">
    <source>
        <dbReference type="EMBL" id="MBU3063145.1"/>
    </source>
</evidence>
<dbReference type="Proteomes" id="UP000733379">
    <property type="component" value="Unassembled WGS sequence"/>
</dbReference>
<name>A0ABS6B1I9_9NOCA</name>